<organism evidence="1 2">
    <name type="scientific">Coniochaeta ligniaria NRRL 30616</name>
    <dbReference type="NCBI Taxonomy" id="1408157"/>
    <lineage>
        <taxon>Eukaryota</taxon>
        <taxon>Fungi</taxon>
        <taxon>Dikarya</taxon>
        <taxon>Ascomycota</taxon>
        <taxon>Pezizomycotina</taxon>
        <taxon>Sordariomycetes</taxon>
        <taxon>Sordariomycetidae</taxon>
        <taxon>Coniochaetales</taxon>
        <taxon>Coniochaetaceae</taxon>
        <taxon>Coniochaeta</taxon>
    </lineage>
</organism>
<reference evidence="1 2" key="1">
    <citation type="submission" date="2016-10" db="EMBL/GenBank/DDBJ databases">
        <title>Draft genome sequence of Coniochaeta ligniaria NRRL30616, a lignocellulolytic fungus for bioabatement of inhibitors in plant biomass hydrolysates.</title>
        <authorList>
            <consortium name="DOE Joint Genome Institute"/>
            <person name="Jimenez D.J."/>
            <person name="Hector R.E."/>
            <person name="Riley R."/>
            <person name="Sun H."/>
            <person name="Grigoriev I.V."/>
            <person name="Van Elsas J.D."/>
            <person name="Nichols N.N."/>
        </authorList>
    </citation>
    <scope>NUCLEOTIDE SEQUENCE [LARGE SCALE GENOMIC DNA]</scope>
    <source>
        <strain evidence="1 2">NRRL 30616</strain>
    </source>
</reference>
<keyword evidence="2" id="KW-1185">Reference proteome</keyword>
<proteinExistence type="predicted"/>
<evidence type="ECO:0000313" key="1">
    <source>
        <dbReference type="EMBL" id="OIW35616.1"/>
    </source>
</evidence>
<protein>
    <submittedName>
        <fullName evidence="1">Uncharacterized protein</fullName>
    </submittedName>
</protein>
<dbReference type="InParanoid" id="A0A1J7JZM8"/>
<dbReference type="EMBL" id="KV875093">
    <property type="protein sequence ID" value="OIW35616.1"/>
    <property type="molecule type" value="Genomic_DNA"/>
</dbReference>
<evidence type="ECO:0000313" key="2">
    <source>
        <dbReference type="Proteomes" id="UP000182658"/>
    </source>
</evidence>
<sequence>MSTKRVASKTALASLQSVDIATLPETEKSTYFHMSMSNHYPMNSGSISNIILPSVHYLLQRLWRREPGRNQRGTSSAA</sequence>
<gene>
    <name evidence="1" type="ORF">CONLIGDRAFT_627655</name>
</gene>
<dbReference type="Proteomes" id="UP000182658">
    <property type="component" value="Unassembled WGS sequence"/>
</dbReference>
<dbReference type="OrthoDB" id="8062037at2759"/>
<dbReference type="AlphaFoldDB" id="A0A1J7JZM8"/>
<accession>A0A1J7JZM8</accession>
<name>A0A1J7JZM8_9PEZI</name>